<organism evidence="1 2">
    <name type="scientific">Cirrhinus mrigala</name>
    <name type="common">Mrigala</name>
    <dbReference type="NCBI Taxonomy" id="683832"/>
    <lineage>
        <taxon>Eukaryota</taxon>
        <taxon>Metazoa</taxon>
        <taxon>Chordata</taxon>
        <taxon>Craniata</taxon>
        <taxon>Vertebrata</taxon>
        <taxon>Euteleostomi</taxon>
        <taxon>Actinopterygii</taxon>
        <taxon>Neopterygii</taxon>
        <taxon>Teleostei</taxon>
        <taxon>Ostariophysi</taxon>
        <taxon>Cypriniformes</taxon>
        <taxon>Cyprinidae</taxon>
        <taxon>Labeoninae</taxon>
        <taxon>Labeonini</taxon>
        <taxon>Cirrhinus</taxon>
    </lineage>
</organism>
<proteinExistence type="predicted"/>
<dbReference type="EMBL" id="JAMKFB020000001">
    <property type="protein sequence ID" value="KAL0202854.1"/>
    <property type="molecule type" value="Genomic_DNA"/>
</dbReference>
<dbReference type="AlphaFoldDB" id="A0ABD0RWI1"/>
<comment type="caution">
    <text evidence="1">The sequence shown here is derived from an EMBL/GenBank/DDBJ whole genome shotgun (WGS) entry which is preliminary data.</text>
</comment>
<evidence type="ECO:0000313" key="2">
    <source>
        <dbReference type="Proteomes" id="UP001529510"/>
    </source>
</evidence>
<name>A0ABD0RWI1_CIRMR</name>
<gene>
    <name evidence="1" type="ORF">M9458_000872</name>
</gene>
<reference evidence="1 2" key="1">
    <citation type="submission" date="2024-05" db="EMBL/GenBank/DDBJ databases">
        <title>Genome sequencing and assembly of Indian major carp, Cirrhinus mrigala (Hamilton, 1822).</title>
        <authorList>
            <person name="Mohindra V."/>
            <person name="Chowdhury L.M."/>
            <person name="Lal K."/>
            <person name="Jena J.K."/>
        </authorList>
    </citation>
    <scope>NUCLEOTIDE SEQUENCE [LARGE SCALE GENOMIC DNA]</scope>
    <source>
        <strain evidence="1">CM1030</strain>
        <tissue evidence="1">Blood</tissue>
    </source>
</reference>
<dbReference type="Proteomes" id="UP001529510">
    <property type="component" value="Unassembled WGS sequence"/>
</dbReference>
<sequence length="53" mass="6101">ENEVLSERYKLVYVELTELRGRSERDINALKEHLKLTNAAVEEGRLLGNSTDQ</sequence>
<protein>
    <submittedName>
        <fullName evidence="1">Uncharacterized protein</fullName>
    </submittedName>
</protein>
<feature type="non-terminal residue" evidence="1">
    <location>
        <position position="1"/>
    </location>
</feature>
<keyword evidence="2" id="KW-1185">Reference proteome</keyword>
<evidence type="ECO:0000313" key="1">
    <source>
        <dbReference type="EMBL" id="KAL0202854.1"/>
    </source>
</evidence>
<accession>A0ABD0RWI1</accession>